<dbReference type="Pfam" id="PF00001">
    <property type="entry name" value="7tm_1"/>
    <property type="match status" value="1"/>
</dbReference>
<dbReference type="PANTHER" id="PTHR45698">
    <property type="entry name" value="TRACE AMINE-ASSOCIATED RECEPTOR 19N-RELATED"/>
    <property type="match status" value="1"/>
</dbReference>
<keyword evidence="3 6" id="KW-1133">Transmembrane helix</keyword>
<evidence type="ECO:0000256" key="2">
    <source>
        <dbReference type="ARBA" id="ARBA00022692"/>
    </source>
</evidence>
<reference evidence="9" key="1">
    <citation type="submission" date="2025-08" db="UniProtKB">
        <authorList>
            <consortium name="RefSeq"/>
        </authorList>
    </citation>
    <scope>IDENTIFICATION</scope>
    <source>
        <tissue evidence="9">Tentacle</tissue>
    </source>
</reference>
<name>A0A6P8IXE4_ACTTE</name>
<dbReference type="OrthoDB" id="5966012at2759"/>
<evidence type="ECO:0000256" key="6">
    <source>
        <dbReference type="SAM" id="Phobius"/>
    </source>
</evidence>
<dbReference type="GO" id="GO:0016020">
    <property type="term" value="C:membrane"/>
    <property type="evidence" value="ECO:0007669"/>
    <property type="project" value="UniProtKB-SubCell"/>
</dbReference>
<protein>
    <submittedName>
        <fullName evidence="9">Tachykinin-like peptides receptor 86C</fullName>
    </submittedName>
</protein>
<dbReference type="RefSeq" id="XP_031571839.1">
    <property type="nucleotide sequence ID" value="XM_031715979.1"/>
</dbReference>
<keyword evidence="5" id="KW-0675">Receptor</keyword>
<accession>A0A6P8IXE4</accession>
<comment type="subcellular location">
    <subcellularLocation>
        <location evidence="1">Membrane</location>
    </subcellularLocation>
</comment>
<feature type="transmembrane region" description="Helical" evidence="6">
    <location>
        <begin position="12"/>
        <end position="33"/>
    </location>
</feature>
<dbReference type="FunFam" id="1.20.1070.10:FF:000368">
    <property type="entry name" value="Predicted protein"/>
    <property type="match status" value="1"/>
</dbReference>
<feature type="transmembrane region" description="Helical" evidence="6">
    <location>
        <begin position="45"/>
        <end position="66"/>
    </location>
</feature>
<dbReference type="InterPro" id="IPR017452">
    <property type="entry name" value="GPCR_Rhodpsn_7TM"/>
</dbReference>
<evidence type="ECO:0000313" key="9">
    <source>
        <dbReference type="RefSeq" id="XP_031571839.1"/>
    </source>
</evidence>
<dbReference type="KEGG" id="aten:116305967"/>
<evidence type="ECO:0000256" key="5">
    <source>
        <dbReference type="RuleBase" id="RU000688"/>
    </source>
</evidence>
<feature type="transmembrane region" description="Helical" evidence="6">
    <location>
        <begin position="224"/>
        <end position="249"/>
    </location>
</feature>
<keyword evidence="5" id="KW-0297">G-protein coupled receptor</keyword>
<dbReference type="PROSITE" id="PS00237">
    <property type="entry name" value="G_PROTEIN_RECEP_F1_1"/>
    <property type="match status" value="1"/>
</dbReference>
<keyword evidence="4 6" id="KW-0472">Membrane</keyword>
<dbReference type="PRINTS" id="PR00237">
    <property type="entry name" value="GPCRRHODOPSN"/>
</dbReference>
<dbReference type="InterPro" id="IPR000276">
    <property type="entry name" value="GPCR_Rhodpsn"/>
</dbReference>
<keyword evidence="8" id="KW-1185">Reference proteome</keyword>
<evidence type="ECO:0000259" key="7">
    <source>
        <dbReference type="PROSITE" id="PS50262"/>
    </source>
</evidence>
<dbReference type="CDD" id="cd00637">
    <property type="entry name" value="7tm_classA_rhodopsin-like"/>
    <property type="match status" value="1"/>
</dbReference>
<organism evidence="8 9">
    <name type="scientific">Actinia tenebrosa</name>
    <name type="common">Australian red waratah sea anemone</name>
    <dbReference type="NCBI Taxonomy" id="6105"/>
    <lineage>
        <taxon>Eukaryota</taxon>
        <taxon>Metazoa</taxon>
        <taxon>Cnidaria</taxon>
        <taxon>Anthozoa</taxon>
        <taxon>Hexacorallia</taxon>
        <taxon>Actiniaria</taxon>
        <taxon>Actiniidae</taxon>
        <taxon>Actinia</taxon>
    </lineage>
</organism>
<dbReference type="GeneID" id="116305967"/>
<feature type="transmembrane region" description="Helical" evidence="6">
    <location>
        <begin position="261"/>
        <end position="279"/>
    </location>
</feature>
<dbReference type="GO" id="GO:0004930">
    <property type="term" value="F:G protein-coupled receptor activity"/>
    <property type="evidence" value="ECO:0007669"/>
    <property type="project" value="UniProtKB-KW"/>
</dbReference>
<feature type="domain" description="G-protein coupled receptors family 1 profile" evidence="7">
    <location>
        <begin position="24"/>
        <end position="277"/>
    </location>
</feature>
<gene>
    <name evidence="9" type="primary">LOC116305967</name>
</gene>
<evidence type="ECO:0000256" key="3">
    <source>
        <dbReference type="ARBA" id="ARBA00022989"/>
    </source>
</evidence>
<feature type="transmembrane region" description="Helical" evidence="6">
    <location>
        <begin position="78"/>
        <end position="107"/>
    </location>
</feature>
<evidence type="ECO:0000256" key="4">
    <source>
        <dbReference type="ARBA" id="ARBA00023136"/>
    </source>
</evidence>
<dbReference type="AlphaFoldDB" id="A0A6P8IXE4"/>
<dbReference type="InParanoid" id="A0A6P8IXE4"/>
<proteinExistence type="inferred from homology"/>
<sequence length="328" mass="37591">MRESHSDTALNVLFSASFALNIAGNSIICYTILHKRSLRTTMNILFVNLSIADMTVGLFMSPWFIFIKLFQHPTGNPGLMLCTFLTGQTLMLCGGVVSFCTLLSISIERYYAIIHPHSYKGRLSTRKVRIIIILSWVFGILWVVPQMLTRKYSEEKQFCVGDWPKRWHVIAYSICWLLIAFVIPVCIMAAIYLRIINALWRTGNKTVNICQRVRMRSRKRLTKIMIAITIIYCCCWAPVTIFYCVSSFVSTMQAGSLWHKVGILMVTLNSSINPVLYSYQSNQLKIHIKKTMKNLLCCFIKRGRVDVVRECQPRAFVGNNSTLTTRLT</sequence>
<dbReference type="Gene3D" id="1.20.1070.10">
    <property type="entry name" value="Rhodopsin 7-helix transmembrane proteins"/>
    <property type="match status" value="1"/>
</dbReference>
<keyword evidence="5" id="KW-0807">Transducer</keyword>
<dbReference type="PANTHER" id="PTHR45698:SF1">
    <property type="entry name" value="TRACE AMINE-ASSOCIATED RECEPTOR 13C-LIKE"/>
    <property type="match status" value="1"/>
</dbReference>
<dbReference type="PROSITE" id="PS50262">
    <property type="entry name" value="G_PROTEIN_RECEP_F1_2"/>
    <property type="match status" value="1"/>
</dbReference>
<dbReference type="SUPFAM" id="SSF81321">
    <property type="entry name" value="Family A G protein-coupled receptor-like"/>
    <property type="match status" value="1"/>
</dbReference>
<evidence type="ECO:0000313" key="8">
    <source>
        <dbReference type="Proteomes" id="UP000515163"/>
    </source>
</evidence>
<evidence type="ECO:0000256" key="1">
    <source>
        <dbReference type="ARBA" id="ARBA00004370"/>
    </source>
</evidence>
<feature type="transmembrane region" description="Helical" evidence="6">
    <location>
        <begin position="169"/>
        <end position="193"/>
    </location>
</feature>
<dbReference type="Proteomes" id="UP000515163">
    <property type="component" value="Unplaced"/>
</dbReference>
<comment type="similarity">
    <text evidence="5">Belongs to the G-protein coupled receptor 1 family.</text>
</comment>
<keyword evidence="2 5" id="KW-0812">Transmembrane</keyword>
<feature type="transmembrane region" description="Helical" evidence="6">
    <location>
        <begin position="128"/>
        <end position="149"/>
    </location>
</feature>